<dbReference type="InterPro" id="IPR017959">
    <property type="entry name" value="Asn/Gln-tRNA_amidoTrfase_suB/E"/>
</dbReference>
<dbReference type="InterPro" id="IPR006075">
    <property type="entry name" value="Asn/Gln-tRNA_Trfase_suB/E_cat"/>
</dbReference>
<dbReference type="GO" id="GO:0070681">
    <property type="term" value="P:glutaminyl-tRNAGln biosynthesis via transamidation"/>
    <property type="evidence" value="ECO:0007669"/>
    <property type="project" value="TreeGrafter"/>
</dbReference>
<dbReference type="EC" id="6.3.5.-" evidence="6"/>
<dbReference type="NCBIfam" id="NF003107">
    <property type="entry name" value="PRK04028.1"/>
    <property type="match status" value="1"/>
</dbReference>
<dbReference type="HAMAP" id="MF_00588">
    <property type="entry name" value="GatE"/>
    <property type="match status" value="1"/>
</dbReference>
<dbReference type="GO" id="GO:0006412">
    <property type="term" value="P:translation"/>
    <property type="evidence" value="ECO:0007669"/>
    <property type="project" value="UniProtKB-UniRule"/>
</dbReference>
<dbReference type="SUPFAM" id="SSF89095">
    <property type="entry name" value="GatB/YqeY motif"/>
    <property type="match status" value="1"/>
</dbReference>
<dbReference type="SUPFAM" id="SSF55261">
    <property type="entry name" value="GAD domain-like"/>
    <property type="match status" value="1"/>
</dbReference>
<dbReference type="InterPro" id="IPR004115">
    <property type="entry name" value="GAD-like_sf"/>
</dbReference>
<dbReference type="Gene3D" id="3.30.1360.30">
    <property type="entry name" value="GAD-like domain"/>
    <property type="match status" value="1"/>
</dbReference>
<dbReference type="Gene3D" id="1.10.150.380">
    <property type="entry name" value="GatB domain, N-terminal subdomain"/>
    <property type="match status" value="1"/>
</dbReference>
<dbReference type="Pfam" id="PF02934">
    <property type="entry name" value="GatB_N"/>
    <property type="match status" value="1"/>
</dbReference>
<comment type="similarity">
    <text evidence="6">Belongs to the GatB/GatE family. GatE subfamily.</text>
</comment>
<dbReference type="PANTHER" id="PTHR11659:SF2">
    <property type="entry name" value="GLUTAMYL-TRNA(GLN) AMIDOTRANSFERASE SUBUNIT E"/>
    <property type="match status" value="1"/>
</dbReference>
<evidence type="ECO:0000259" key="7">
    <source>
        <dbReference type="SMART" id="SM00845"/>
    </source>
</evidence>
<keyword evidence="3 6" id="KW-0067">ATP-binding</keyword>
<dbReference type="InterPro" id="IPR023168">
    <property type="entry name" value="GatB_Yqey_C_2"/>
</dbReference>
<keyword evidence="4 6" id="KW-0648">Protein biosynthesis</keyword>
<protein>
    <recommendedName>
        <fullName evidence="6">Glutamyl-tRNA(Gln) amidotransferase subunit E</fullName>
        <shortName evidence="6">Glu-ADT subunit E</shortName>
        <ecNumber evidence="6">6.3.5.-</ecNumber>
    </recommendedName>
</protein>
<dbReference type="AlphaFoldDB" id="A0A0D5C669"/>
<evidence type="ECO:0000256" key="5">
    <source>
        <dbReference type="ARBA" id="ARBA00047913"/>
    </source>
</evidence>
<evidence type="ECO:0000256" key="6">
    <source>
        <dbReference type="HAMAP-Rule" id="MF_00588"/>
    </source>
</evidence>
<sequence length="647" mass="72692">MLQKYQIERVKNVSEFSISEVGLKVGLEIHQQLATNKKLFCNCRPIESEEYSIKFQRKLRAVKSELGEYDPAALFEKSKSKTIVYYANKESSCLVEQDEEPPHNLDNDAKDLALVIAKSLNSKIFNEIYPMRKTVIDGSNTTGFQRTMLISQGGHIEVEGDKVGVQAICLEEDAAKLLGDKGNIREYSLDRLGVPLLEIALDPVEGDSKKIKKIALSLGRLLRSTKKVTRGIGSIRQDVNVSVRDGGAVVEVKGVQQLDQLEKVVEFEAKRQFGLVKIAEKLRNSEFKGISKKENIFDITENWKNCKSKIIQKALKDNSIIKAIKIENFLGMFGYSPFEGIRLGKEIGQLVKFYGIGGVFHSDELPNYGIEDEDITIVKNILKVNQNDAFLIIAAPSSKIDFAINSIINRLEVAKKGVPAETRLATQTGETVFLRPRPGASRMYPETDIPPISVSNEELENASKNIPKSWDESLLELQKKYELNPQLSEQIFDSRYIELFEKIVEKIKVNPTFVASILCSTITNLERNGLDSELLTEKNIVKSFQLLEEGKIAKESIEIIYENIMSGKSQSIDEALKNASIEAIDEVKVEEIILEIIEKNQEIVKNQKERSVGPLMGIVMKELRGKVSGEIVNNLLLKNIKKKLDNI</sequence>
<dbReference type="KEGG" id="nin:NADRNF5_2175"/>
<evidence type="ECO:0000313" key="8">
    <source>
        <dbReference type="EMBL" id="AJW71845.1"/>
    </source>
</evidence>
<dbReference type="GO" id="GO:0016740">
    <property type="term" value="F:transferase activity"/>
    <property type="evidence" value="ECO:0007669"/>
    <property type="project" value="UniProtKB-KW"/>
</dbReference>
<dbReference type="Pfam" id="PF02637">
    <property type="entry name" value="GatB_Yqey"/>
    <property type="match status" value="1"/>
</dbReference>
<reference evidence="8 9" key="2">
    <citation type="journal article" date="2016" name="ISME J.">
        <title>Physiological and genomic characterization of two novel marine thaumarchaeal strains indicates niche differentiation.</title>
        <authorList>
            <person name="Bayer B."/>
            <person name="Vojvoda J."/>
            <person name="Offre P."/>
            <person name="Alves R.J."/>
            <person name="Elisabeth N.H."/>
            <person name="Garcia J.A."/>
            <person name="Volland J.M."/>
            <person name="Srivastava A."/>
            <person name="Schleper C."/>
            <person name="Herndl G.J."/>
        </authorList>
    </citation>
    <scope>NUCLEOTIDE SEQUENCE [LARGE SCALE GENOMIC DNA]</scope>
    <source>
        <strain evidence="8 9">NF5</strain>
    </source>
</reference>
<dbReference type="PROSITE" id="PS01234">
    <property type="entry name" value="GATB"/>
    <property type="match status" value="1"/>
</dbReference>
<dbReference type="InterPro" id="IPR004414">
    <property type="entry name" value="GatE"/>
</dbReference>
<keyword evidence="9" id="KW-1185">Reference proteome</keyword>
<evidence type="ECO:0000256" key="2">
    <source>
        <dbReference type="ARBA" id="ARBA00022741"/>
    </source>
</evidence>
<dbReference type="GO" id="GO:0005524">
    <property type="term" value="F:ATP binding"/>
    <property type="evidence" value="ECO:0007669"/>
    <property type="project" value="UniProtKB-KW"/>
</dbReference>
<dbReference type="InterPro" id="IPR042114">
    <property type="entry name" value="GatB_C_1"/>
</dbReference>
<name>A0A0D5C669_9ARCH</name>
<dbReference type="GO" id="GO:0005737">
    <property type="term" value="C:cytoplasm"/>
    <property type="evidence" value="ECO:0007669"/>
    <property type="project" value="InterPro"/>
</dbReference>
<feature type="domain" description="Asn/Gln amidotransferase" evidence="7">
    <location>
        <begin position="498"/>
        <end position="640"/>
    </location>
</feature>
<dbReference type="Proteomes" id="UP000032408">
    <property type="component" value="Chromosome"/>
</dbReference>
<keyword evidence="1 6" id="KW-0436">Ligase</keyword>
<evidence type="ECO:0000313" key="9">
    <source>
        <dbReference type="Proteomes" id="UP000032408"/>
    </source>
</evidence>
<dbReference type="GO" id="GO:0050567">
    <property type="term" value="F:glutaminyl-tRNA synthase (glutamine-hydrolyzing) activity"/>
    <property type="evidence" value="ECO:0007669"/>
    <property type="project" value="UniProtKB-UniRule"/>
</dbReference>
<dbReference type="EMBL" id="CP011070">
    <property type="protein sequence ID" value="AJW71845.1"/>
    <property type="molecule type" value="Genomic_DNA"/>
</dbReference>
<dbReference type="NCBIfam" id="TIGR00134">
    <property type="entry name" value="gatE_arch"/>
    <property type="match status" value="1"/>
</dbReference>
<accession>A0A0D5C669</accession>
<evidence type="ECO:0000256" key="3">
    <source>
        <dbReference type="ARBA" id="ARBA00022840"/>
    </source>
</evidence>
<dbReference type="STRING" id="1580092.NADRNF5_2175"/>
<dbReference type="SUPFAM" id="SSF55931">
    <property type="entry name" value="Glutamine synthetase/guanido kinase"/>
    <property type="match status" value="1"/>
</dbReference>
<evidence type="ECO:0000256" key="1">
    <source>
        <dbReference type="ARBA" id="ARBA00022598"/>
    </source>
</evidence>
<dbReference type="InterPro" id="IPR017958">
    <property type="entry name" value="Gln-tRNA_amidoTrfase_suB_CS"/>
</dbReference>
<dbReference type="GO" id="GO:0004812">
    <property type="term" value="F:aminoacyl-tRNA ligase activity"/>
    <property type="evidence" value="ECO:0007669"/>
    <property type="project" value="InterPro"/>
</dbReference>
<dbReference type="Pfam" id="PF02938">
    <property type="entry name" value="GAD"/>
    <property type="match status" value="1"/>
</dbReference>
<dbReference type="HOGENOM" id="CLU_030702_0_0_2"/>
<dbReference type="PANTHER" id="PTHR11659">
    <property type="entry name" value="GLUTAMYL-TRNA GLN AMIDOTRANSFERASE SUBUNIT B MITOCHONDRIAL AND PROKARYOTIC PET112-RELATED"/>
    <property type="match status" value="1"/>
</dbReference>
<organism evidence="8 9">
    <name type="scientific">Nitrosopumilus adriaticus</name>
    <dbReference type="NCBI Taxonomy" id="1580092"/>
    <lineage>
        <taxon>Archaea</taxon>
        <taxon>Nitrososphaerota</taxon>
        <taxon>Nitrososphaeria</taxon>
        <taxon>Nitrosopumilales</taxon>
        <taxon>Nitrosopumilaceae</taxon>
        <taxon>Nitrosopumilus</taxon>
    </lineage>
</organism>
<dbReference type="Gene3D" id="1.10.10.410">
    <property type="match status" value="1"/>
</dbReference>
<keyword evidence="8" id="KW-0808">Transferase</keyword>
<keyword evidence="2 6" id="KW-0547">Nucleotide-binding</keyword>
<gene>
    <name evidence="6 8" type="primary">gatE</name>
    <name evidence="8" type="ORF">NADRNF5_2175</name>
</gene>
<dbReference type="InterPro" id="IPR003789">
    <property type="entry name" value="Asn/Gln_tRNA_amidoTrase-B-like"/>
</dbReference>
<evidence type="ECO:0000256" key="4">
    <source>
        <dbReference type="ARBA" id="ARBA00022917"/>
    </source>
</evidence>
<dbReference type="InterPro" id="IPR014746">
    <property type="entry name" value="Gln_synth/guanido_kin_cat_dom"/>
</dbReference>
<proteinExistence type="inferred from homology"/>
<dbReference type="InterPro" id="IPR018027">
    <property type="entry name" value="Asn/Gln_amidotransferase"/>
</dbReference>
<reference evidence="9" key="1">
    <citation type="submission" date="2015-03" db="EMBL/GenBank/DDBJ databases">
        <title>Characterization of two novel Thaumarchaeota isolated from the Northern Adriatic Sea.</title>
        <authorList>
            <person name="Bayer B."/>
            <person name="Vojvoda J."/>
            <person name="Offre P."/>
            <person name="Srivastava A."/>
            <person name="Elisabeth N."/>
            <person name="Garcia J.A.L."/>
            <person name="Schleper C."/>
            <person name="Herndl G.J."/>
        </authorList>
    </citation>
    <scope>NUCLEOTIDE SEQUENCE [LARGE SCALE GENOMIC DNA]</scope>
    <source>
        <strain evidence="9">NF5</strain>
    </source>
</reference>
<dbReference type="InterPro" id="IPR029351">
    <property type="entry name" value="GAD_dom"/>
</dbReference>
<comment type="subunit">
    <text evidence="6">Heterodimer of GatD and GatE.</text>
</comment>
<comment type="catalytic activity">
    <reaction evidence="5 6">
        <text>L-glutamyl-tRNA(Gln) + L-glutamine + ATP + H2O = L-glutaminyl-tRNA(Gln) + L-glutamate + ADP + phosphate + H(+)</text>
        <dbReference type="Rhea" id="RHEA:17521"/>
        <dbReference type="Rhea" id="RHEA-COMP:9681"/>
        <dbReference type="Rhea" id="RHEA-COMP:9684"/>
        <dbReference type="ChEBI" id="CHEBI:15377"/>
        <dbReference type="ChEBI" id="CHEBI:15378"/>
        <dbReference type="ChEBI" id="CHEBI:29985"/>
        <dbReference type="ChEBI" id="CHEBI:30616"/>
        <dbReference type="ChEBI" id="CHEBI:43474"/>
        <dbReference type="ChEBI" id="CHEBI:58359"/>
        <dbReference type="ChEBI" id="CHEBI:78520"/>
        <dbReference type="ChEBI" id="CHEBI:78521"/>
        <dbReference type="ChEBI" id="CHEBI:456216"/>
    </reaction>
</comment>
<comment type="function">
    <text evidence="6">Allows the formation of correctly charged Gln-tRNA(Gln) through the transamidation of misacylated Glu-tRNA(Gln) in organisms which lack glutaminyl-tRNA synthetase. The reaction takes place in the presence of glutamine and ATP through an activated gamma-phospho-Glu-tRNA(Gln). The GatDE system is specific for glutamate and does not act on aspartate.</text>
</comment>
<dbReference type="SMART" id="SM00845">
    <property type="entry name" value="GatB_Yqey"/>
    <property type="match status" value="1"/>
</dbReference>